<proteinExistence type="predicted"/>
<evidence type="ECO:0000313" key="2">
    <source>
        <dbReference type="Proteomes" id="UP001230207"/>
    </source>
</evidence>
<dbReference type="Proteomes" id="UP001230207">
    <property type="component" value="Unassembled WGS sequence"/>
</dbReference>
<sequence>MLKAVIETVERVNAYWWSLQEREVVPENVLRRIDAHVKLMTPILRTCADR</sequence>
<dbReference type="EMBL" id="JAUSVF010000003">
    <property type="protein sequence ID" value="MDQ0323619.1"/>
    <property type="molecule type" value="Genomic_DNA"/>
</dbReference>
<comment type="caution">
    <text evidence="1">The sequence shown here is derived from an EMBL/GenBank/DDBJ whole genome shotgun (WGS) entry which is preliminary data.</text>
</comment>
<accession>A0ABU0C116</accession>
<keyword evidence="2" id="KW-1185">Reference proteome</keyword>
<reference evidence="1 2" key="1">
    <citation type="submission" date="2023-07" db="EMBL/GenBank/DDBJ databases">
        <title>Genomic Encyclopedia of Type Strains, Phase IV (KMG-IV): sequencing the most valuable type-strain genomes for metagenomic binning, comparative biology and taxonomic classification.</title>
        <authorList>
            <person name="Goeker M."/>
        </authorList>
    </citation>
    <scope>NUCLEOTIDE SEQUENCE [LARGE SCALE GENOMIC DNA]</scope>
    <source>
        <strain evidence="1 2">DSM 1112</strain>
    </source>
</reference>
<gene>
    <name evidence="1" type="ORF">QO002_005825</name>
</gene>
<organism evidence="1 2">
    <name type="scientific">Pararhizobium capsulatum DSM 1112</name>
    <dbReference type="NCBI Taxonomy" id="1121113"/>
    <lineage>
        <taxon>Bacteria</taxon>
        <taxon>Pseudomonadati</taxon>
        <taxon>Pseudomonadota</taxon>
        <taxon>Alphaproteobacteria</taxon>
        <taxon>Hyphomicrobiales</taxon>
        <taxon>Rhizobiaceae</taxon>
        <taxon>Rhizobium/Agrobacterium group</taxon>
        <taxon>Pararhizobium</taxon>
    </lineage>
</organism>
<protein>
    <submittedName>
        <fullName evidence="1">Uncharacterized protein</fullName>
    </submittedName>
</protein>
<evidence type="ECO:0000313" key="1">
    <source>
        <dbReference type="EMBL" id="MDQ0323619.1"/>
    </source>
</evidence>
<name>A0ABU0C116_9HYPH</name>